<proteinExistence type="predicted"/>
<dbReference type="Proteomes" id="UP000294772">
    <property type="component" value="Unassembled WGS sequence"/>
</dbReference>
<keyword evidence="3" id="KW-0378">Hydrolase</keyword>
<evidence type="ECO:0000259" key="2">
    <source>
        <dbReference type="Pfam" id="PF11790"/>
    </source>
</evidence>
<evidence type="ECO:0000313" key="3">
    <source>
        <dbReference type="EMBL" id="TCP06334.1"/>
    </source>
</evidence>
<dbReference type="SUPFAM" id="SSF51445">
    <property type="entry name" value="(Trans)glycosidases"/>
    <property type="match status" value="1"/>
</dbReference>
<gene>
    <name evidence="3" type="ORF">EV676_107205</name>
</gene>
<dbReference type="InterPro" id="IPR008979">
    <property type="entry name" value="Galactose-bd-like_sf"/>
</dbReference>
<dbReference type="InterPro" id="IPR017853">
    <property type="entry name" value="GH"/>
</dbReference>
<feature type="domain" description="Asl1-like glycosyl hydrolase catalytic" evidence="2">
    <location>
        <begin position="348"/>
        <end position="457"/>
    </location>
</feature>
<dbReference type="Gene3D" id="3.20.20.80">
    <property type="entry name" value="Glycosidases"/>
    <property type="match status" value="1"/>
</dbReference>
<dbReference type="PROSITE" id="PS51257">
    <property type="entry name" value="PROKAR_LIPOPROTEIN"/>
    <property type="match status" value="1"/>
</dbReference>
<comment type="caution">
    <text evidence="3">The sequence shown here is derived from an EMBL/GenBank/DDBJ whole genome shotgun (WGS) entry which is preliminary data.</text>
</comment>
<dbReference type="InterPro" id="IPR024655">
    <property type="entry name" value="Asl1_glyco_hydro_catalytic"/>
</dbReference>
<evidence type="ECO:0000256" key="1">
    <source>
        <dbReference type="SAM" id="SignalP"/>
    </source>
</evidence>
<dbReference type="SUPFAM" id="SSF49785">
    <property type="entry name" value="Galactose-binding domain-like"/>
    <property type="match status" value="1"/>
</dbReference>
<dbReference type="EMBL" id="SLXF01000007">
    <property type="protein sequence ID" value="TCP06334.1"/>
    <property type="molecule type" value="Genomic_DNA"/>
</dbReference>
<evidence type="ECO:0000313" key="4">
    <source>
        <dbReference type="Proteomes" id="UP000294772"/>
    </source>
</evidence>
<dbReference type="PANTHER" id="PTHR12631">
    <property type="entry name" value="ALPHA-L-IDURONIDASE"/>
    <property type="match status" value="1"/>
</dbReference>
<dbReference type="GO" id="GO:0004553">
    <property type="term" value="F:hydrolase activity, hydrolyzing O-glycosyl compounds"/>
    <property type="evidence" value="ECO:0007669"/>
    <property type="project" value="TreeGrafter"/>
</dbReference>
<feature type="signal peptide" evidence="1">
    <location>
        <begin position="1"/>
        <end position="38"/>
    </location>
</feature>
<name>A0AA46DCQ9_9BURK</name>
<dbReference type="PANTHER" id="PTHR12631:SF10">
    <property type="entry name" value="BETA-XYLOSIDASE-LIKE PROTEIN-RELATED"/>
    <property type="match status" value="1"/>
</dbReference>
<protein>
    <submittedName>
        <fullName evidence="3">Glycosyl hydrolase family 39</fullName>
    </submittedName>
</protein>
<dbReference type="Gene3D" id="2.60.120.260">
    <property type="entry name" value="Galactose-binding domain-like"/>
    <property type="match status" value="1"/>
</dbReference>
<reference evidence="3 4" key="1">
    <citation type="submission" date="2019-03" db="EMBL/GenBank/DDBJ databases">
        <title>Genomic Encyclopedia of Type Strains, Phase IV (KMG-IV): sequencing the most valuable type-strain genomes for metagenomic binning, comparative biology and taxonomic classification.</title>
        <authorList>
            <person name="Goeker M."/>
        </authorList>
    </citation>
    <scope>NUCLEOTIDE SEQUENCE [LARGE SCALE GENOMIC DNA]</scope>
    <source>
        <strain evidence="3 4">DSM 15264</strain>
    </source>
</reference>
<dbReference type="AlphaFoldDB" id="A0AA46DCQ9"/>
<sequence>MSRPPCPAPLLLHRQCRWVFAMAATVLACGMAASFAAAQEGSRPAGDAAVPLPASSAELAAAPRPPAPQLARRVNAWGNARYAHDDGDRTRAETVGTAPQGTGRGQRFHVIDRAQGDAQLAYAFSPERGRLYRASLKLRADRPARVEVMLRREGPPYDPYALATVQVGSQWQQVQLEGRPISEGGSSLRIAPLETGVDVWIDDVRVEPGPPQDFRPVLEQPFAPEMFGLHLMRLGMHMNWPQFDPGLVRLWDTRTMWKDLQPEPHRWDFSNTGFRRLDLYVDHIRKHSPATRILYVLGQTPQWASSAPQSHSPYGEGHAAPPRDLEDWRDYVRTLARRYAGRITHWELWNEPDYRIFYLGSVETMVEMARIAHEELKAADPRNTIVSPGLTASQGLRWLDRFLAAGGGRYVDVIGFHWYYSFHPEGLAAFIDNVRGVMRAHGVDHKPLWNTEGALGFPAKDQDGVPVHPTLAQQRGLTLRALLTMWSRGVSGFAYYFWEGRLPGEKMLTNDFKHYTESGRAYLRAAGWLKDARMVDGYRTPQGVHVVRMERGARTFRFLWSAAEPVTVRLPEAWQARRIARLDGSTGEISTDQLVVVTGAPVLIE</sequence>
<organism evidence="3 4">
    <name type="scientific">Caldimonas thermodepolymerans</name>
    <dbReference type="NCBI Taxonomy" id="215580"/>
    <lineage>
        <taxon>Bacteria</taxon>
        <taxon>Pseudomonadati</taxon>
        <taxon>Pseudomonadota</taxon>
        <taxon>Betaproteobacteria</taxon>
        <taxon>Burkholderiales</taxon>
        <taxon>Sphaerotilaceae</taxon>
        <taxon>Caldimonas</taxon>
    </lineage>
</organism>
<dbReference type="InterPro" id="IPR051923">
    <property type="entry name" value="Glycosyl_Hydrolase_39"/>
</dbReference>
<accession>A0AA46DCQ9</accession>
<feature type="chain" id="PRO_5041209635" evidence="1">
    <location>
        <begin position="39"/>
        <end position="605"/>
    </location>
</feature>
<dbReference type="Pfam" id="PF11790">
    <property type="entry name" value="Glyco_hydro_cc"/>
    <property type="match status" value="1"/>
</dbReference>
<keyword evidence="1" id="KW-0732">Signal</keyword>